<proteinExistence type="predicted"/>
<sequence>MDKGKGKDGSKSLHDKVSNPFSVHHQTRKGDPFNTSIKILKDSRKTIPEASNKEIRDIPTQNPKSNLIEEEVNVPNEEQSSKVVGRYISKWRKMSPVTPSPKTLNATIGNLSCNNICVEEESRECKFGRDHPWN</sequence>
<dbReference type="Proteomes" id="UP001630127">
    <property type="component" value="Unassembled WGS sequence"/>
</dbReference>
<dbReference type="EMBL" id="JBJUIK010000005">
    <property type="protein sequence ID" value="KAL3528141.1"/>
    <property type="molecule type" value="Genomic_DNA"/>
</dbReference>
<name>A0ABD3A8R5_9GENT</name>
<reference evidence="2 3" key="1">
    <citation type="submission" date="2024-11" db="EMBL/GenBank/DDBJ databases">
        <title>A near-complete genome assembly of Cinchona calisaya.</title>
        <authorList>
            <person name="Lian D.C."/>
            <person name="Zhao X.W."/>
            <person name="Wei L."/>
        </authorList>
    </citation>
    <scope>NUCLEOTIDE SEQUENCE [LARGE SCALE GENOMIC DNA]</scope>
    <source>
        <tissue evidence="2">Nenye</tissue>
    </source>
</reference>
<evidence type="ECO:0000313" key="3">
    <source>
        <dbReference type="Proteomes" id="UP001630127"/>
    </source>
</evidence>
<gene>
    <name evidence="2" type="ORF">ACH5RR_012797</name>
</gene>
<feature type="region of interest" description="Disordered" evidence="1">
    <location>
        <begin position="1"/>
        <end position="33"/>
    </location>
</feature>
<comment type="caution">
    <text evidence="2">The sequence shown here is derived from an EMBL/GenBank/DDBJ whole genome shotgun (WGS) entry which is preliminary data.</text>
</comment>
<accession>A0ABD3A8R5</accession>
<dbReference type="AlphaFoldDB" id="A0ABD3A8R5"/>
<organism evidence="2 3">
    <name type="scientific">Cinchona calisaya</name>
    <dbReference type="NCBI Taxonomy" id="153742"/>
    <lineage>
        <taxon>Eukaryota</taxon>
        <taxon>Viridiplantae</taxon>
        <taxon>Streptophyta</taxon>
        <taxon>Embryophyta</taxon>
        <taxon>Tracheophyta</taxon>
        <taxon>Spermatophyta</taxon>
        <taxon>Magnoliopsida</taxon>
        <taxon>eudicotyledons</taxon>
        <taxon>Gunneridae</taxon>
        <taxon>Pentapetalae</taxon>
        <taxon>asterids</taxon>
        <taxon>lamiids</taxon>
        <taxon>Gentianales</taxon>
        <taxon>Rubiaceae</taxon>
        <taxon>Cinchonoideae</taxon>
        <taxon>Cinchoneae</taxon>
        <taxon>Cinchona</taxon>
    </lineage>
</organism>
<feature type="compositionally biased region" description="Basic and acidic residues" evidence="1">
    <location>
        <begin position="1"/>
        <end position="17"/>
    </location>
</feature>
<protein>
    <submittedName>
        <fullName evidence="2">Uncharacterized protein</fullName>
    </submittedName>
</protein>
<evidence type="ECO:0000313" key="2">
    <source>
        <dbReference type="EMBL" id="KAL3528141.1"/>
    </source>
</evidence>
<keyword evidence="3" id="KW-1185">Reference proteome</keyword>
<evidence type="ECO:0000256" key="1">
    <source>
        <dbReference type="SAM" id="MobiDB-lite"/>
    </source>
</evidence>